<dbReference type="GO" id="GO:0015871">
    <property type="term" value="P:choline transport"/>
    <property type="evidence" value="ECO:0007669"/>
    <property type="project" value="TreeGrafter"/>
</dbReference>
<keyword evidence="6 8" id="KW-1133">Transmembrane helix</keyword>
<sequence>MSVRTEPAIKIAPKTIRRSWLLGGLLIIWIAVAQILQGKATLELAVPDNSRFTAWAGEVADSIRDNRNDGLAFKYFFNPIREFVDGFVNIIREFIAIPNGSSSIPVLGWLGVISLIGFVVFAVSNVRMAFAAVALTFACGALGLWTDSMDTLAMTFAAVILSLAIGIPVGIWAGLSDRVLKVVTPILDLAQILPTLVYLAPLALVFLIGPASATIATMVYSIPIAVRLTAFGIRGVPTSPVEAGTSMGTTKRQLLQKVQLPMSSRTIIMGINQTVMAALSFVVIAALIGAPGLGKPVIDALIIRNVGDGFVAGIAVVLIAIMLDRSTSAAITKKDTFVPPSEADRKRRKIALLVAGIVSIVGIVLSRQLAWAAFFPKQIDISSQVANASDTAVTWVTENLELLTAGLSKAVTVGVLNPLESILANSPWYLTIAMITLISLILGGIRSAIVSATLLIAVVATGLWYDTMITFTQTIVATMLTMIVGVVVGVWIGRSVRAERALRPILDAGQTLPAFVYLIPMLGFFGPSRFTAIATGIVYSIPIVVKIVGQGIREVPVNMVEAATSTGSTKWQLITKVQLPAAKKSLLLATNQGLIFVLAVVVIGGLVGGGGLGYLVLLGSSKPELQGKGLVAGFCILLLGVMIDRIAQYMVARNSAPKH</sequence>
<feature type="transmembrane region" description="Helical" evidence="8">
    <location>
        <begin position="187"/>
        <end position="209"/>
    </location>
</feature>
<evidence type="ECO:0000256" key="8">
    <source>
        <dbReference type="SAM" id="Phobius"/>
    </source>
</evidence>
<dbReference type="GO" id="GO:0043190">
    <property type="term" value="C:ATP-binding cassette (ABC) transporter complex"/>
    <property type="evidence" value="ECO:0007669"/>
    <property type="project" value="TreeGrafter"/>
</dbReference>
<evidence type="ECO:0000256" key="1">
    <source>
        <dbReference type="ARBA" id="ARBA00004141"/>
    </source>
</evidence>
<evidence type="ECO:0000256" key="7">
    <source>
        <dbReference type="ARBA" id="ARBA00023136"/>
    </source>
</evidence>
<feature type="transmembrane region" description="Helical" evidence="8">
    <location>
        <begin position="629"/>
        <end position="647"/>
    </location>
</feature>
<dbReference type="GO" id="GO:0005275">
    <property type="term" value="F:amine transmembrane transporter activity"/>
    <property type="evidence" value="ECO:0007669"/>
    <property type="project" value="TreeGrafter"/>
</dbReference>
<dbReference type="PANTHER" id="PTHR47737">
    <property type="entry name" value="GLYCINE BETAINE/PROLINE BETAINE TRANSPORT SYSTEM PERMEASE PROTEIN PROW"/>
    <property type="match status" value="1"/>
</dbReference>
<evidence type="ECO:0000313" key="10">
    <source>
        <dbReference type="EMBL" id="KGA11375.1"/>
    </source>
</evidence>
<feature type="transmembrane region" description="Helical" evidence="8">
    <location>
        <begin position="267"/>
        <end position="290"/>
    </location>
</feature>
<evidence type="ECO:0000256" key="4">
    <source>
        <dbReference type="ARBA" id="ARBA00022475"/>
    </source>
</evidence>
<dbReference type="PANTHER" id="PTHR47737:SF1">
    <property type="entry name" value="GLYCINE BETAINE_PROLINE BETAINE TRANSPORT SYSTEM PERMEASE PROTEIN PROW"/>
    <property type="match status" value="1"/>
</dbReference>
<keyword evidence="4" id="KW-1003">Cell membrane</keyword>
<feature type="transmembrane region" description="Helical" evidence="8">
    <location>
        <begin position="471"/>
        <end position="493"/>
    </location>
</feature>
<keyword evidence="3" id="KW-0813">Transport</keyword>
<dbReference type="EMBL" id="JNSL01000237">
    <property type="protein sequence ID" value="KGA11375.1"/>
    <property type="molecule type" value="Genomic_DNA"/>
</dbReference>
<evidence type="ECO:0000256" key="3">
    <source>
        <dbReference type="ARBA" id="ARBA00022448"/>
    </source>
</evidence>
<feature type="domain" description="ABC transmembrane type-1" evidence="9">
    <location>
        <begin position="148"/>
        <end position="327"/>
    </location>
</feature>
<dbReference type="GO" id="GO:0031460">
    <property type="term" value="P:glycine betaine transport"/>
    <property type="evidence" value="ECO:0007669"/>
    <property type="project" value="TreeGrafter"/>
</dbReference>
<feature type="transmembrane region" description="Helical" evidence="8">
    <location>
        <begin position="20"/>
        <end position="37"/>
    </location>
</feature>
<evidence type="ECO:0000256" key="6">
    <source>
        <dbReference type="ARBA" id="ARBA00022989"/>
    </source>
</evidence>
<feature type="transmembrane region" description="Helical" evidence="8">
    <location>
        <begin position="426"/>
        <end position="443"/>
    </location>
</feature>
<evidence type="ECO:0000256" key="2">
    <source>
        <dbReference type="ARBA" id="ARBA00004236"/>
    </source>
</evidence>
<accession>A0A094PID9</accession>
<dbReference type="GO" id="GO:0015226">
    <property type="term" value="F:carnitine transmembrane transporter activity"/>
    <property type="evidence" value="ECO:0007669"/>
    <property type="project" value="TreeGrafter"/>
</dbReference>
<name>A0A094PID9_9ZZZZ</name>
<feature type="transmembrane region" description="Helical" evidence="8">
    <location>
        <begin position="505"/>
        <end position="524"/>
    </location>
</feature>
<proteinExistence type="predicted"/>
<protein>
    <recommendedName>
        <fullName evidence="9">ABC transmembrane type-1 domain-containing protein</fullName>
    </recommendedName>
</protein>
<dbReference type="InterPro" id="IPR000515">
    <property type="entry name" value="MetI-like"/>
</dbReference>
<feature type="transmembrane region" description="Helical" evidence="8">
    <location>
        <begin position="152"/>
        <end position="175"/>
    </location>
</feature>
<feature type="transmembrane region" description="Helical" evidence="8">
    <location>
        <begin position="350"/>
        <end position="374"/>
    </location>
</feature>
<comment type="caution">
    <text evidence="10">The sequence shown here is derived from an EMBL/GenBank/DDBJ whole genome shotgun (WGS) entry which is preliminary data.</text>
</comment>
<feature type="transmembrane region" description="Helical" evidence="8">
    <location>
        <begin position="593"/>
        <end position="617"/>
    </location>
</feature>
<keyword evidence="7 8" id="KW-0472">Membrane</keyword>
<dbReference type="PROSITE" id="PS50928">
    <property type="entry name" value="ABC_TM1"/>
    <property type="match status" value="2"/>
</dbReference>
<evidence type="ECO:0000259" key="9">
    <source>
        <dbReference type="PROSITE" id="PS50928"/>
    </source>
</evidence>
<comment type="subcellular location">
    <subcellularLocation>
        <location evidence="2">Cell membrane</location>
    </subcellularLocation>
    <subcellularLocation>
        <location evidence="1">Membrane</location>
        <topology evidence="1">Multi-pass membrane protein</topology>
    </subcellularLocation>
</comment>
<evidence type="ECO:0000256" key="5">
    <source>
        <dbReference type="ARBA" id="ARBA00022692"/>
    </source>
</evidence>
<feature type="domain" description="ABC transmembrane type-1" evidence="9">
    <location>
        <begin position="467"/>
        <end position="647"/>
    </location>
</feature>
<dbReference type="Pfam" id="PF00528">
    <property type="entry name" value="BPD_transp_1"/>
    <property type="match status" value="2"/>
</dbReference>
<feature type="transmembrane region" description="Helical" evidence="8">
    <location>
        <begin position="302"/>
        <end position="323"/>
    </location>
</feature>
<dbReference type="SUPFAM" id="SSF161098">
    <property type="entry name" value="MetI-like"/>
    <property type="match status" value="2"/>
</dbReference>
<gene>
    <name evidence="10" type="ORF">GM51_22675</name>
</gene>
<feature type="transmembrane region" description="Helical" evidence="8">
    <location>
        <begin position="448"/>
        <end position="465"/>
    </location>
</feature>
<organism evidence="10">
    <name type="scientific">freshwater metagenome</name>
    <dbReference type="NCBI Taxonomy" id="449393"/>
    <lineage>
        <taxon>unclassified sequences</taxon>
        <taxon>metagenomes</taxon>
        <taxon>ecological metagenomes</taxon>
    </lineage>
</organism>
<feature type="transmembrane region" description="Helical" evidence="8">
    <location>
        <begin position="530"/>
        <end position="549"/>
    </location>
</feature>
<feature type="transmembrane region" description="Helical" evidence="8">
    <location>
        <begin position="106"/>
        <end position="123"/>
    </location>
</feature>
<dbReference type="InterPro" id="IPR035906">
    <property type="entry name" value="MetI-like_sf"/>
</dbReference>
<keyword evidence="5 8" id="KW-0812">Transmembrane</keyword>
<reference evidence="10" key="1">
    <citation type="submission" date="2014-06" db="EMBL/GenBank/DDBJ databases">
        <title>Key roles for freshwater Actinobacteria revealed by deep metagenomic sequencing.</title>
        <authorList>
            <person name="Ghai R."/>
            <person name="Mizuno C.M."/>
            <person name="Picazo A."/>
            <person name="Camacho A."/>
            <person name="Rodriguez-Valera F."/>
        </authorList>
    </citation>
    <scope>NUCLEOTIDE SEQUENCE</scope>
</reference>
<dbReference type="Gene3D" id="1.10.3720.10">
    <property type="entry name" value="MetI-like"/>
    <property type="match status" value="2"/>
</dbReference>
<dbReference type="CDD" id="cd06261">
    <property type="entry name" value="TM_PBP2"/>
    <property type="match status" value="2"/>
</dbReference>
<dbReference type="AlphaFoldDB" id="A0A094PID9"/>